<dbReference type="Proteomes" id="UP000238479">
    <property type="component" value="Chromosome 6"/>
</dbReference>
<gene>
    <name evidence="1" type="ORF">RchiOBHm_Chr6g0270351</name>
</gene>
<protein>
    <submittedName>
        <fullName evidence="1">Uncharacterized protein</fullName>
    </submittedName>
</protein>
<sequence length="83" mass="9237">MSPSGRCPAWFIGTLPGMVIGDAAPAWFKEEVELVNIQEKVEHGREGISTFVVSWISLRTSSSKLLLAFTAFPRCYSPSFFPR</sequence>
<keyword evidence="2" id="KW-1185">Reference proteome</keyword>
<proteinExistence type="predicted"/>
<dbReference type="AlphaFoldDB" id="A0A2P6PQQ1"/>
<name>A0A2P6PQQ1_ROSCH</name>
<reference evidence="1 2" key="1">
    <citation type="journal article" date="2018" name="Nat. Genet.">
        <title>The Rosa genome provides new insights in the design of modern roses.</title>
        <authorList>
            <person name="Bendahmane M."/>
        </authorList>
    </citation>
    <scope>NUCLEOTIDE SEQUENCE [LARGE SCALE GENOMIC DNA]</scope>
    <source>
        <strain evidence="2">cv. Old Blush</strain>
    </source>
</reference>
<evidence type="ECO:0000313" key="1">
    <source>
        <dbReference type="EMBL" id="PRQ24254.1"/>
    </source>
</evidence>
<organism evidence="1 2">
    <name type="scientific">Rosa chinensis</name>
    <name type="common">China rose</name>
    <dbReference type="NCBI Taxonomy" id="74649"/>
    <lineage>
        <taxon>Eukaryota</taxon>
        <taxon>Viridiplantae</taxon>
        <taxon>Streptophyta</taxon>
        <taxon>Embryophyta</taxon>
        <taxon>Tracheophyta</taxon>
        <taxon>Spermatophyta</taxon>
        <taxon>Magnoliopsida</taxon>
        <taxon>eudicotyledons</taxon>
        <taxon>Gunneridae</taxon>
        <taxon>Pentapetalae</taxon>
        <taxon>rosids</taxon>
        <taxon>fabids</taxon>
        <taxon>Rosales</taxon>
        <taxon>Rosaceae</taxon>
        <taxon>Rosoideae</taxon>
        <taxon>Rosoideae incertae sedis</taxon>
        <taxon>Rosa</taxon>
    </lineage>
</organism>
<accession>A0A2P6PQQ1</accession>
<dbReference type="Gramene" id="PRQ24254">
    <property type="protein sequence ID" value="PRQ24254"/>
    <property type="gene ID" value="RchiOBHm_Chr6g0270351"/>
</dbReference>
<comment type="caution">
    <text evidence="1">The sequence shown here is derived from an EMBL/GenBank/DDBJ whole genome shotgun (WGS) entry which is preliminary data.</text>
</comment>
<dbReference type="EMBL" id="PDCK01000044">
    <property type="protein sequence ID" value="PRQ24254.1"/>
    <property type="molecule type" value="Genomic_DNA"/>
</dbReference>
<evidence type="ECO:0000313" key="2">
    <source>
        <dbReference type="Proteomes" id="UP000238479"/>
    </source>
</evidence>